<dbReference type="OrthoDB" id="8939918at2759"/>
<dbReference type="EMBL" id="QRBI01000097">
    <property type="protein sequence ID" value="RMC18073.1"/>
    <property type="molecule type" value="Genomic_DNA"/>
</dbReference>
<accession>A0A3M0KY53</accession>
<reference evidence="1 2" key="1">
    <citation type="submission" date="2018-07" db="EMBL/GenBank/DDBJ databases">
        <title>A high quality draft genome assembly of the barn swallow (H. rustica rustica).</title>
        <authorList>
            <person name="Formenti G."/>
            <person name="Chiara M."/>
            <person name="Poveda L."/>
            <person name="Francoijs K.-J."/>
            <person name="Bonisoli-Alquati A."/>
            <person name="Canova L."/>
            <person name="Gianfranceschi L."/>
            <person name="Horner D.S."/>
            <person name="Saino N."/>
        </authorList>
    </citation>
    <scope>NUCLEOTIDE SEQUENCE [LARGE SCALE GENOMIC DNA]</scope>
    <source>
        <strain evidence="1">Chelidonia</strain>
        <tissue evidence="1">Blood</tissue>
    </source>
</reference>
<dbReference type="PANTHER" id="PTHR33332">
    <property type="entry name" value="REVERSE TRANSCRIPTASE DOMAIN-CONTAINING PROTEIN"/>
    <property type="match status" value="1"/>
</dbReference>
<keyword evidence="2" id="KW-1185">Reference proteome</keyword>
<dbReference type="AlphaFoldDB" id="A0A3M0KY53"/>
<dbReference type="Proteomes" id="UP000269221">
    <property type="component" value="Unassembled WGS sequence"/>
</dbReference>
<comment type="caution">
    <text evidence="1">The sequence shown here is derived from an EMBL/GenBank/DDBJ whole genome shotgun (WGS) entry which is preliminary data.</text>
</comment>
<proteinExistence type="predicted"/>
<name>A0A3M0KY53_HIRRU</name>
<gene>
    <name evidence="1" type="ORF">DUI87_04952</name>
</gene>
<sequence length="101" mass="11135">MIEKGVTYGETYDPVVVAQGGKSYRKGILDKLENQVITNTMKFNKDSCCWILLLGQVNHGCLYKLRNAVVESSAMERDLGVLVDAKLNMNQQCPGSPDGQP</sequence>
<protein>
    <submittedName>
        <fullName evidence="1">Uncharacterized protein</fullName>
    </submittedName>
</protein>
<evidence type="ECO:0000313" key="2">
    <source>
        <dbReference type="Proteomes" id="UP000269221"/>
    </source>
</evidence>
<evidence type="ECO:0000313" key="1">
    <source>
        <dbReference type="EMBL" id="RMC18073.1"/>
    </source>
</evidence>
<organism evidence="1 2">
    <name type="scientific">Hirundo rustica rustica</name>
    <dbReference type="NCBI Taxonomy" id="333673"/>
    <lineage>
        <taxon>Eukaryota</taxon>
        <taxon>Metazoa</taxon>
        <taxon>Chordata</taxon>
        <taxon>Craniata</taxon>
        <taxon>Vertebrata</taxon>
        <taxon>Euteleostomi</taxon>
        <taxon>Archelosauria</taxon>
        <taxon>Archosauria</taxon>
        <taxon>Dinosauria</taxon>
        <taxon>Saurischia</taxon>
        <taxon>Theropoda</taxon>
        <taxon>Coelurosauria</taxon>
        <taxon>Aves</taxon>
        <taxon>Neognathae</taxon>
        <taxon>Neoaves</taxon>
        <taxon>Telluraves</taxon>
        <taxon>Australaves</taxon>
        <taxon>Passeriformes</taxon>
        <taxon>Sylvioidea</taxon>
        <taxon>Hirundinidae</taxon>
        <taxon>Hirundo</taxon>
    </lineage>
</organism>